<keyword evidence="3 9" id="KW-1003">Cell membrane</keyword>
<gene>
    <name evidence="9 11" type="primary">mscL</name>
    <name evidence="11" type="ORF">DI525_07965</name>
</gene>
<evidence type="ECO:0000256" key="7">
    <source>
        <dbReference type="ARBA" id="ARBA00023136"/>
    </source>
</evidence>
<proteinExistence type="inferred from homology"/>
<dbReference type="AlphaFoldDB" id="A0A2W5SMJ6"/>
<dbReference type="InterPro" id="IPR037673">
    <property type="entry name" value="MSC/AndL"/>
</dbReference>
<feature type="region of interest" description="Disordered" evidence="10">
    <location>
        <begin position="138"/>
        <end position="187"/>
    </location>
</feature>
<evidence type="ECO:0000256" key="3">
    <source>
        <dbReference type="ARBA" id="ARBA00022475"/>
    </source>
</evidence>
<evidence type="ECO:0000313" key="12">
    <source>
        <dbReference type="Proteomes" id="UP000249432"/>
    </source>
</evidence>
<evidence type="ECO:0000256" key="8">
    <source>
        <dbReference type="ARBA" id="ARBA00023303"/>
    </source>
</evidence>
<evidence type="ECO:0000256" key="6">
    <source>
        <dbReference type="ARBA" id="ARBA00023065"/>
    </source>
</evidence>
<evidence type="ECO:0000256" key="4">
    <source>
        <dbReference type="ARBA" id="ARBA00022692"/>
    </source>
</evidence>
<keyword evidence="6 9" id="KW-0406">Ion transport</keyword>
<feature type="compositionally biased region" description="Polar residues" evidence="10">
    <location>
        <begin position="138"/>
        <end position="170"/>
    </location>
</feature>
<feature type="transmembrane region" description="Helical" evidence="9">
    <location>
        <begin position="72"/>
        <end position="92"/>
    </location>
</feature>
<dbReference type="NCBIfam" id="TIGR00220">
    <property type="entry name" value="mscL"/>
    <property type="match status" value="1"/>
</dbReference>
<dbReference type="SUPFAM" id="SSF81330">
    <property type="entry name" value="Gated mechanosensitive channel"/>
    <property type="match status" value="1"/>
</dbReference>
<keyword evidence="8 9" id="KW-0407">Ion channel</keyword>
<dbReference type="Pfam" id="PF01741">
    <property type="entry name" value="MscL"/>
    <property type="match status" value="1"/>
</dbReference>
<keyword evidence="2 9" id="KW-0813">Transport</keyword>
<evidence type="ECO:0000256" key="2">
    <source>
        <dbReference type="ARBA" id="ARBA00022448"/>
    </source>
</evidence>
<comment type="subcellular location">
    <subcellularLocation>
        <location evidence="9">Cell membrane</location>
        <topology evidence="9">Multi-pass membrane protein</topology>
    </subcellularLocation>
    <subcellularLocation>
        <location evidence="1">Membrane</location>
        <topology evidence="1">Multi-pass membrane protein</topology>
    </subcellularLocation>
</comment>
<evidence type="ECO:0000256" key="1">
    <source>
        <dbReference type="ARBA" id="ARBA00004141"/>
    </source>
</evidence>
<reference evidence="11 12" key="1">
    <citation type="submission" date="2017-08" db="EMBL/GenBank/DDBJ databases">
        <title>Infants hospitalized years apart are colonized by the same room-sourced microbial strains.</title>
        <authorList>
            <person name="Brooks B."/>
            <person name="Olm M.R."/>
            <person name="Firek B.A."/>
            <person name="Baker R."/>
            <person name="Thomas B.C."/>
            <person name="Morowitz M.J."/>
            <person name="Banfield J.F."/>
        </authorList>
    </citation>
    <scope>NUCLEOTIDE SEQUENCE [LARGE SCALE GENOMIC DNA]</scope>
    <source>
        <strain evidence="11">S2_003_000_R1_3</strain>
    </source>
</reference>
<feature type="compositionally biased region" description="Low complexity" evidence="10">
    <location>
        <begin position="171"/>
        <end position="181"/>
    </location>
</feature>
<evidence type="ECO:0000256" key="9">
    <source>
        <dbReference type="HAMAP-Rule" id="MF_00115"/>
    </source>
</evidence>
<evidence type="ECO:0000313" key="11">
    <source>
        <dbReference type="EMBL" id="PZR04152.1"/>
    </source>
</evidence>
<dbReference type="InterPro" id="IPR001185">
    <property type="entry name" value="MS_channel"/>
</dbReference>
<keyword evidence="4 9" id="KW-0812">Transmembrane</keyword>
<dbReference type="PANTHER" id="PTHR30266">
    <property type="entry name" value="MECHANOSENSITIVE CHANNEL MSCL"/>
    <property type="match status" value="1"/>
</dbReference>
<dbReference type="GO" id="GO:0005886">
    <property type="term" value="C:plasma membrane"/>
    <property type="evidence" value="ECO:0007669"/>
    <property type="project" value="UniProtKB-SubCell"/>
</dbReference>
<comment type="caution">
    <text evidence="11">The sequence shown here is derived from an EMBL/GenBank/DDBJ whole genome shotgun (WGS) entry which is preliminary data.</text>
</comment>
<evidence type="ECO:0000256" key="10">
    <source>
        <dbReference type="SAM" id="MobiDB-lite"/>
    </source>
</evidence>
<dbReference type="PANTHER" id="PTHR30266:SF2">
    <property type="entry name" value="LARGE-CONDUCTANCE MECHANOSENSITIVE CHANNEL"/>
    <property type="match status" value="1"/>
</dbReference>
<sequence length="187" mass="20097">MLKGFRDFIMRGNVIELAIAVVIGSAFTAIVTAFTKYIINPLIACFGGANTDGWGFRLIRGNEKTFLDFGSVLTAVINFLIIAAVVYFILVAPMNKLEEIRKKHMGVKEEEVPVTEKDLLLEIRDLLAAQNQVSTPSQTLASTELAESTTDSAHSQASSQGIQTSTAQVGTPSSTTSSTTSGKHAKE</sequence>
<dbReference type="GO" id="GO:0008381">
    <property type="term" value="F:mechanosensitive monoatomic ion channel activity"/>
    <property type="evidence" value="ECO:0007669"/>
    <property type="project" value="UniProtKB-UniRule"/>
</dbReference>
<keyword evidence="7 9" id="KW-0472">Membrane</keyword>
<dbReference type="HAMAP" id="MF_00115">
    <property type="entry name" value="MscL"/>
    <property type="match status" value="1"/>
</dbReference>
<dbReference type="PRINTS" id="PR01264">
    <property type="entry name" value="MECHCHANNEL"/>
</dbReference>
<keyword evidence="5 9" id="KW-1133">Transmembrane helix</keyword>
<comment type="similarity">
    <text evidence="9">Belongs to the MscL family.</text>
</comment>
<dbReference type="Gene3D" id="1.10.1200.120">
    <property type="entry name" value="Large-conductance mechanosensitive channel, MscL, domain 1"/>
    <property type="match status" value="1"/>
</dbReference>
<evidence type="ECO:0000256" key="5">
    <source>
        <dbReference type="ARBA" id="ARBA00022989"/>
    </source>
</evidence>
<feature type="transmembrane region" description="Helical" evidence="9">
    <location>
        <begin position="12"/>
        <end position="34"/>
    </location>
</feature>
<dbReference type="InterPro" id="IPR036019">
    <property type="entry name" value="MscL_channel"/>
</dbReference>
<dbReference type="Proteomes" id="UP000249432">
    <property type="component" value="Unassembled WGS sequence"/>
</dbReference>
<comment type="subunit">
    <text evidence="9">Homopentamer.</text>
</comment>
<protein>
    <recommendedName>
        <fullName evidence="9">Large-conductance mechanosensitive channel</fullName>
    </recommendedName>
</protein>
<accession>A0A2W5SMJ6</accession>
<organism evidence="11 12">
    <name type="scientific">Corynebacterium kroppenstedtii</name>
    <dbReference type="NCBI Taxonomy" id="161879"/>
    <lineage>
        <taxon>Bacteria</taxon>
        <taxon>Bacillati</taxon>
        <taxon>Actinomycetota</taxon>
        <taxon>Actinomycetes</taxon>
        <taxon>Mycobacteriales</taxon>
        <taxon>Corynebacteriaceae</taxon>
        <taxon>Corynebacterium</taxon>
    </lineage>
</organism>
<name>A0A2W5SMJ6_9CORY</name>
<comment type="function">
    <text evidence="9">Channel that opens in response to stretch forces in the membrane lipid bilayer. May participate in the regulation of osmotic pressure changes within the cell.</text>
</comment>
<dbReference type="EMBL" id="QFRA01000021">
    <property type="protein sequence ID" value="PZR04152.1"/>
    <property type="molecule type" value="Genomic_DNA"/>
</dbReference>